<sequence>MVSLNSHGDTLIIKHELDGLRNFNMIKSFYTKIAPFTNKQFDYASYQSKENFLISLCPLTIYFYLKLGDEIDFGIGVEKPMDRKQMASFLMNCTEASNISSWANLNNQPIPISCSFSVISKTRFITFYIFDGMKNQNIDRGFSLFEDFGAPLSKEIENMFRISTADEVYCSLEFDEKSIRAISLQIQNTDACDRMVDIIDNNPDALKWNAFHSLLPGKLIGAELTSDGFVLKKISTL</sequence>
<dbReference type="EMBL" id="MPUH01001535">
    <property type="protein sequence ID" value="OMJ67254.1"/>
    <property type="molecule type" value="Genomic_DNA"/>
</dbReference>
<accession>A0A1R2ARV1</accession>
<reference evidence="1 2" key="1">
    <citation type="submission" date="2016-11" db="EMBL/GenBank/DDBJ databases">
        <title>The macronuclear genome of Stentor coeruleus: a giant cell with tiny introns.</title>
        <authorList>
            <person name="Slabodnick M."/>
            <person name="Ruby J.G."/>
            <person name="Reiff S.B."/>
            <person name="Swart E.C."/>
            <person name="Gosai S."/>
            <person name="Prabakaran S."/>
            <person name="Witkowska E."/>
            <person name="Larue G.E."/>
            <person name="Fisher S."/>
            <person name="Freeman R.M."/>
            <person name="Gunawardena J."/>
            <person name="Chu W."/>
            <person name="Stover N.A."/>
            <person name="Gregory B.D."/>
            <person name="Nowacki M."/>
            <person name="Derisi J."/>
            <person name="Roy S.W."/>
            <person name="Marshall W.F."/>
            <person name="Sood P."/>
        </authorList>
    </citation>
    <scope>NUCLEOTIDE SEQUENCE [LARGE SCALE GENOMIC DNA]</scope>
    <source>
        <strain evidence="1">WM001</strain>
    </source>
</reference>
<evidence type="ECO:0000313" key="1">
    <source>
        <dbReference type="EMBL" id="OMJ67254.1"/>
    </source>
</evidence>
<evidence type="ECO:0000313" key="2">
    <source>
        <dbReference type="Proteomes" id="UP000187209"/>
    </source>
</evidence>
<organism evidence="1 2">
    <name type="scientific">Stentor coeruleus</name>
    <dbReference type="NCBI Taxonomy" id="5963"/>
    <lineage>
        <taxon>Eukaryota</taxon>
        <taxon>Sar</taxon>
        <taxon>Alveolata</taxon>
        <taxon>Ciliophora</taxon>
        <taxon>Postciliodesmatophora</taxon>
        <taxon>Heterotrichea</taxon>
        <taxon>Heterotrichida</taxon>
        <taxon>Stentoridae</taxon>
        <taxon>Stentor</taxon>
    </lineage>
</organism>
<dbReference type="OrthoDB" id="319892at2759"/>
<gene>
    <name evidence="1" type="ORF">SteCoe_35634</name>
</gene>
<name>A0A1R2ARV1_9CILI</name>
<comment type="caution">
    <text evidence="1">The sequence shown here is derived from an EMBL/GenBank/DDBJ whole genome shotgun (WGS) entry which is preliminary data.</text>
</comment>
<dbReference type="AlphaFoldDB" id="A0A1R2ARV1"/>
<protein>
    <submittedName>
        <fullName evidence="1">Uncharacterized protein</fullName>
    </submittedName>
</protein>
<proteinExistence type="predicted"/>
<dbReference type="Proteomes" id="UP000187209">
    <property type="component" value="Unassembled WGS sequence"/>
</dbReference>
<keyword evidence="2" id="KW-1185">Reference proteome</keyword>